<dbReference type="InterPro" id="IPR001584">
    <property type="entry name" value="Integrase_cat-core"/>
</dbReference>
<dbReference type="EMBL" id="FQNC01000044">
    <property type="protein sequence ID" value="SGY54902.1"/>
    <property type="molecule type" value="Genomic_DNA"/>
</dbReference>
<dbReference type="PROSITE" id="PS50994">
    <property type="entry name" value="INTEGRASE"/>
    <property type="match status" value="1"/>
</dbReference>
<feature type="domain" description="Integrase catalytic" evidence="15">
    <location>
        <begin position="1"/>
        <end position="106"/>
    </location>
</feature>
<keyword evidence="3" id="KW-0540">Nuclease</keyword>
<dbReference type="AlphaFoldDB" id="A0A2X0P1G4"/>
<evidence type="ECO:0000259" key="15">
    <source>
        <dbReference type="PROSITE" id="PS50994"/>
    </source>
</evidence>
<organism evidence="16 17">
    <name type="scientific">Microbotryum silenes-dioicae</name>
    <dbReference type="NCBI Taxonomy" id="796604"/>
    <lineage>
        <taxon>Eukaryota</taxon>
        <taxon>Fungi</taxon>
        <taxon>Dikarya</taxon>
        <taxon>Basidiomycota</taxon>
        <taxon>Pucciniomycotina</taxon>
        <taxon>Microbotryomycetes</taxon>
        <taxon>Microbotryales</taxon>
        <taxon>Microbotryaceae</taxon>
        <taxon>Microbotryum</taxon>
    </lineage>
</organism>
<evidence type="ECO:0000256" key="7">
    <source>
        <dbReference type="ARBA" id="ARBA00022842"/>
    </source>
</evidence>
<dbReference type="InterPro" id="IPR036397">
    <property type="entry name" value="RNaseH_sf"/>
</dbReference>
<evidence type="ECO:0000256" key="5">
    <source>
        <dbReference type="ARBA" id="ARBA00022759"/>
    </source>
</evidence>
<dbReference type="GO" id="GO:0032196">
    <property type="term" value="P:transposition"/>
    <property type="evidence" value="ECO:0007669"/>
    <property type="project" value="UniProtKB-KW"/>
</dbReference>
<dbReference type="Proteomes" id="UP000249464">
    <property type="component" value="Unassembled WGS sequence"/>
</dbReference>
<comment type="catalytic activity">
    <reaction evidence="14">
        <text>DNA(n) + a 2'-deoxyribonucleoside 5'-triphosphate = DNA(n+1) + diphosphate</text>
        <dbReference type="Rhea" id="RHEA:22508"/>
        <dbReference type="Rhea" id="RHEA-COMP:17339"/>
        <dbReference type="Rhea" id="RHEA-COMP:17340"/>
        <dbReference type="ChEBI" id="CHEBI:33019"/>
        <dbReference type="ChEBI" id="CHEBI:61560"/>
        <dbReference type="ChEBI" id="CHEBI:173112"/>
        <dbReference type="EC" id="2.7.7.7"/>
    </reaction>
</comment>
<evidence type="ECO:0000256" key="11">
    <source>
        <dbReference type="ARBA" id="ARBA00022932"/>
    </source>
</evidence>
<protein>
    <submittedName>
        <fullName evidence="16">BQ5605_C006g03927 protein</fullName>
    </submittedName>
</protein>
<dbReference type="InterPro" id="IPR057670">
    <property type="entry name" value="SH3_retrovirus"/>
</dbReference>
<dbReference type="GO" id="GO:0003887">
    <property type="term" value="F:DNA-directed DNA polymerase activity"/>
    <property type="evidence" value="ECO:0007669"/>
    <property type="project" value="UniProtKB-KW"/>
</dbReference>
<gene>
    <name evidence="16" type="primary">BQ5605_C006g03927</name>
    <name evidence="16" type="ORF">BQ5605_C006G03927</name>
</gene>
<keyword evidence="9" id="KW-0229">DNA integration</keyword>
<evidence type="ECO:0000256" key="10">
    <source>
        <dbReference type="ARBA" id="ARBA00022918"/>
    </source>
</evidence>
<dbReference type="InterPro" id="IPR012337">
    <property type="entry name" value="RNaseH-like_sf"/>
</dbReference>
<dbReference type="Gene3D" id="3.30.420.10">
    <property type="entry name" value="Ribonuclease H-like superfamily/Ribonuclease H"/>
    <property type="match status" value="1"/>
</dbReference>
<dbReference type="GO" id="GO:0004519">
    <property type="term" value="F:endonuclease activity"/>
    <property type="evidence" value="ECO:0007669"/>
    <property type="project" value="UniProtKB-KW"/>
</dbReference>
<evidence type="ECO:0000256" key="2">
    <source>
        <dbReference type="ARBA" id="ARBA00022695"/>
    </source>
</evidence>
<dbReference type="InterPro" id="IPR039537">
    <property type="entry name" value="Retrotran_Ty1/copia-like"/>
</dbReference>
<dbReference type="GO" id="GO:0005634">
    <property type="term" value="C:nucleus"/>
    <property type="evidence" value="ECO:0007669"/>
    <property type="project" value="UniProtKB-ARBA"/>
</dbReference>
<evidence type="ECO:0000256" key="4">
    <source>
        <dbReference type="ARBA" id="ARBA00022723"/>
    </source>
</evidence>
<keyword evidence="4" id="KW-0479">Metal-binding</keyword>
<evidence type="ECO:0000256" key="1">
    <source>
        <dbReference type="ARBA" id="ARBA00022578"/>
    </source>
</evidence>
<evidence type="ECO:0000313" key="16">
    <source>
        <dbReference type="EMBL" id="SGY54902.1"/>
    </source>
</evidence>
<proteinExistence type="predicted"/>
<dbReference type="GO" id="GO:0003723">
    <property type="term" value="F:RNA binding"/>
    <property type="evidence" value="ECO:0007669"/>
    <property type="project" value="UniProtKB-KW"/>
</dbReference>
<name>A0A2X0P1G4_9BASI</name>
<dbReference type="GO" id="GO:0006310">
    <property type="term" value="P:DNA recombination"/>
    <property type="evidence" value="ECO:0007669"/>
    <property type="project" value="UniProtKB-KW"/>
</dbReference>
<reference evidence="16 17" key="1">
    <citation type="submission" date="2016-11" db="EMBL/GenBank/DDBJ databases">
        <authorList>
            <person name="Jaros S."/>
            <person name="Januszkiewicz K."/>
            <person name="Wedrychowicz H."/>
        </authorList>
    </citation>
    <scope>NUCLEOTIDE SEQUENCE [LARGE SCALE GENOMIC DNA]</scope>
</reference>
<keyword evidence="5" id="KW-0255">Endonuclease</keyword>
<dbReference type="STRING" id="796604.A0A2X0P1G4"/>
<evidence type="ECO:0000256" key="13">
    <source>
        <dbReference type="ARBA" id="ARBA00048173"/>
    </source>
</evidence>
<dbReference type="PANTHER" id="PTHR42648">
    <property type="entry name" value="TRANSPOSASE, PUTATIVE-RELATED"/>
    <property type="match status" value="1"/>
</dbReference>
<keyword evidence="6" id="KW-0378">Hydrolase</keyword>
<dbReference type="GO" id="GO:0016787">
    <property type="term" value="F:hydrolase activity"/>
    <property type="evidence" value="ECO:0007669"/>
    <property type="project" value="UniProtKB-KW"/>
</dbReference>
<keyword evidence="11" id="KW-0239">DNA-directed DNA polymerase</keyword>
<keyword evidence="11" id="KW-0808">Transferase</keyword>
<keyword evidence="17" id="KW-1185">Reference proteome</keyword>
<evidence type="ECO:0000256" key="6">
    <source>
        <dbReference type="ARBA" id="ARBA00022801"/>
    </source>
</evidence>
<evidence type="ECO:0000256" key="3">
    <source>
        <dbReference type="ARBA" id="ARBA00022722"/>
    </source>
</evidence>
<dbReference type="Pfam" id="PF25597">
    <property type="entry name" value="SH3_retrovirus"/>
    <property type="match status" value="1"/>
</dbReference>
<accession>A0A2X0P1G4</accession>
<dbReference type="GO" id="GO:0015074">
    <property type="term" value="P:DNA integration"/>
    <property type="evidence" value="ECO:0007669"/>
    <property type="project" value="UniProtKB-KW"/>
</dbReference>
<keyword evidence="1" id="KW-0815">Transposition</keyword>
<evidence type="ECO:0000256" key="12">
    <source>
        <dbReference type="ARBA" id="ARBA00023172"/>
    </source>
</evidence>
<keyword evidence="8" id="KW-0694">RNA-binding</keyword>
<keyword evidence="2" id="KW-0548">Nucleotidyltransferase</keyword>
<keyword evidence="12" id="KW-0233">DNA recombination</keyword>
<evidence type="ECO:0000256" key="14">
    <source>
        <dbReference type="ARBA" id="ARBA00049244"/>
    </source>
</evidence>
<dbReference type="PANTHER" id="PTHR42648:SF11">
    <property type="entry name" value="TRANSPOSON TY4-P GAG-POL POLYPROTEIN"/>
    <property type="match status" value="1"/>
</dbReference>
<evidence type="ECO:0000256" key="9">
    <source>
        <dbReference type="ARBA" id="ARBA00022908"/>
    </source>
</evidence>
<dbReference type="SUPFAM" id="SSF53098">
    <property type="entry name" value="Ribonuclease H-like"/>
    <property type="match status" value="1"/>
</dbReference>
<keyword evidence="10" id="KW-0695">RNA-directed DNA polymerase</keyword>
<keyword evidence="7" id="KW-0460">Magnesium</keyword>
<sequence length="191" mass="21933">MRRKRSGALQLVTDRGGEFVNRQLDDWLASRGIVHELSAPYKHGQMGLQERLWHTIFDKVCTALAQSGLPLFLWEEAAHAAVYALNLTATSALDDSTPDLVFHASDDPVANHRRLRGSRLRVWGYCALVPLLPEQRGHKLAPWSHHCFFVGYLQTSKAWRFYDPARRKVFELSQATFYEREFGRTHNAKET</sequence>
<dbReference type="GO" id="GO:0003964">
    <property type="term" value="F:RNA-directed DNA polymerase activity"/>
    <property type="evidence" value="ECO:0007669"/>
    <property type="project" value="UniProtKB-KW"/>
</dbReference>
<evidence type="ECO:0000313" key="17">
    <source>
        <dbReference type="Proteomes" id="UP000249464"/>
    </source>
</evidence>
<dbReference type="GO" id="GO:0046872">
    <property type="term" value="F:metal ion binding"/>
    <property type="evidence" value="ECO:0007669"/>
    <property type="project" value="UniProtKB-KW"/>
</dbReference>
<evidence type="ECO:0000256" key="8">
    <source>
        <dbReference type="ARBA" id="ARBA00022884"/>
    </source>
</evidence>
<comment type="catalytic activity">
    <reaction evidence="13">
        <text>DNA(n) + a 2'-deoxyribonucleoside 5'-triphosphate = DNA(n+1) + diphosphate</text>
        <dbReference type="Rhea" id="RHEA:22508"/>
        <dbReference type="Rhea" id="RHEA-COMP:17339"/>
        <dbReference type="Rhea" id="RHEA-COMP:17340"/>
        <dbReference type="ChEBI" id="CHEBI:33019"/>
        <dbReference type="ChEBI" id="CHEBI:61560"/>
        <dbReference type="ChEBI" id="CHEBI:173112"/>
        <dbReference type="EC" id="2.7.7.49"/>
    </reaction>
</comment>